<keyword evidence="3" id="KW-1185">Reference proteome</keyword>
<protein>
    <submittedName>
        <fullName evidence="2">Acetyltransferase family protein</fullName>
    </submittedName>
</protein>
<comment type="caution">
    <text evidence="2">The sequence shown here is derived from an EMBL/GenBank/DDBJ whole genome shotgun (WGS) entry which is preliminary data.</text>
</comment>
<gene>
    <name evidence="2" type="ORF">BFV95_4333</name>
</gene>
<sequence length="167" mass="18453">MPEIVNMEETLNQFSSAVVHGLPLRRCLTDKTVFVHPDNPDGKVRFTFCKLENDKPSGIVAFCQTDHYHGIPCFNVGYATDKNFRQKGIATSLLKAAIIDLSEGLKRQGIEDFYIEVGVEKSNIASQKVASSVLKAIPVDSIDPDSGTPTFGYMCKASTLNFSERYV</sequence>
<dbReference type="EMBL" id="MIPY01000041">
    <property type="protein sequence ID" value="OES25651.1"/>
    <property type="molecule type" value="Genomic_DNA"/>
</dbReference>
<proteinExistence type="predicted"/>
<evidence type="ECO:0000313" key="3">
    <source>
        <dbReference type="Proteomes" id="UP000095392"/>
    </source>
</evidence>
<dbReference type="GO" id="GO:0016747">
    <property type="term" value="F:acyltransferase activity, transferring groups other than amino-acyl groups"/>
    <property type="evidence" value="ECO:0007669"/>
    <property type="project" value="InterPro"/>
</dbReference>
<organism evidence="2 3">
    <name type="scientific">Alteromonas macleodii</name>
    <name type="common">Pseudoalteromonas macleodii</name>
    <dbReference type="NCBI Taxonomy" id="28108"/>
    <lineage>
        <taxon>Bacteria</taxon>
        <taxon>Pseudomonadati</taxon>
        <taxon>Pseudomonadota</taxon>
        <taxon>Gammaproteobacteria</taxon>
        <taxon>Alteromonadales</taxon>
        <taxon>Alteromonadaceae</taxon>
        <taxon>Alteromonas/Salinimonas group</taxon>
        <taxon>Alteromonas</taxon>
    </lineage>
</organism>
<name>A0AB36FPK3_ALTMA</name>
<dbReference type="SUPFAM" id="SSF55729">
    <property type="entry name" value="Acyl-CoA N-acyltransferases (Nat)"/>
    <property type="match status" value="1"/>
</dbReference>
<dbReference type="InterPro" id="IPR016181">
    <property type="entry name" value="Acyl_CoA_acyltransferase"/>
</dbReference>
<dbReference type="Gene3D" id="3.40.630.30">
    <property type="match status" value="1"/>
</dbReference>
<dbReference type="GeneID" id="56269318"/>
<feature type="domain" description="N-acetyltransferase" evidence="1">
    <location>
        <begin position="46"/>
        <end position="129"/>
    </location>
</feature>
<dbReference type="InterPro" id="IPR000182">
    <property type="entry name" value="GNAT_dom"/>
</dbReference>
<dbReference type="Proteomes" id="UP000095392">
    <property type="component" value="Unassembled WGS sequence"/>
</dbReference>
<dbReference type="AlphaFoldDB" id="A0AB36FPK3"/>
<reference evidence="2 3" key="1">
    <citation type="submission" date="2016-09" db="EMBL/GenBank/DDBJ databases">
        <title>Draft Genome Sequence of four Alteromonas macleodii strains isolated from copper coupons and grown long-term at elevated copper levels.</title>
        <authorList>
            <person name="Cusick K."/>
            <person name="Dale J."/>
            <person name="Little B."/>
            <person name="Biffinger J."/>
        </authorList>
    </citation>
    <scope>NUCLEOTIDE SEQUENCE [LARGE SCALE GENOMIC DNA]</scope>
    <source>
        <strain evidence="2 3">KCP01</strain>
    </source>
</reference>
<evidence type="ECO:0000313" key="2">
    <source>
        <dbReference type="EMBL" id="OES25651.1"/>
    </source>
</evidence>
<dbReference type="CDD" id="cd04301">
    <property type="entry name" value="NAT_SF"/>
    <property type="match status" value="1"/>
</dbReference>
<dbReference type="Pfam" id="PF00583">
    <property type="entry name" value="Acetyltransf_1"/>
    <property type="match status" value="1"/>
</dbReference>
<accession>A0AB36FPK3</accession>
<dbReference type="RefSeq" id="WP_069945510.1">
    <property type="nucleotide sequence ID" value="NZ_CP018322.1"/>
</dbReference>
<evidence type="ECO:0000259" key="1">
    <source>
        <dbReference type="Pfam" id="PF00583"/>
    </source>
</evidence>